<dbReference type="AlphaFoldDB" id="A0A646KLH6"/>
<evidence type="ECO:0000313" key="2">
    <source>
        <dbReference type="Proteomes" id="UP000419138"/>
    </source>
</evidence>
<keyword evidence="2" id="KW-1185">Reference proteome</keyword>
<comment type="caution">
    <text evidence="1">The sequence shown here is derived from an EMBL/GenBank/DDBJ whole genome shotgun (WGS) entry which is preliminary data.</text>
</comment>
<dbReference type="Proteomes" id="UP000419138">
    <property type="component" value="Unassembled WGS sequence"/>
</dbReference>
<reference evidence="1 2" key="1">
    <citation type="submission" date="2019-05" db="EMBL/GenBank/DDBJ databases">
        <title>Comparative genomics and metabolomics analyses of clavulanic acid producing Streptomyces species provides insight into specialized metabolism and evolution of beta-lactam biosynthetic gene clusters.</title>
        <authorList>
            <person name="Moore M.A."/>
            <person name="Cruz-Morales P."/>
            <person name="Barona Gomez F."/>
            <person name="Kapil T."/>
        </authorList>
    </citation>
    <scope>NUCLEOTIDE SEQUENCE [LARGE SCALE GENOMIC DNA]</scope>
    <source>
        <strain evidence="1 2">NRRL 5741</strain>
    </source>
</reference>
<dbReference type="EMBL" id="VCLA01000164">
    <property type="protein sequence ID" value="MQT03162.1"/>
    <property type="molecule type" value="Genomic_DNA"/>
</dbReference>
<sequence length="115" mass="13076">MDLLSKWGFNDGVPPDDWYDYCDRHGIDPNQVEYPLVTLVRKYLVPLIDQAITVVDIETNHNPIRADSIDGTDVIHLWRESKSAVPRLTPETVDVPMTDALRIALTESGVTPKRY</sequence>
<accession>A0A646KLH6</accession>
<organism evidence="1 2">
    <name type="scientific">Streptomyces jumonjinensis</name>
    <dbReference type="NCBI Taxonomy" id="1945"/>
    <lineage>
        <taxon>Bacteria</taxon>
        <taxon>Bacillati</taxon>
        <taxon>Actinomycetota</taxon>
        <taxon>Actinomycetes</taxon>
        <taxon>Kitasatosporales</taxon>
        <taxon>Streptomycetaceae</taxon>
        <taxon>Streptomyces</taxon>
    </lineage>
</organism>
<dbReference type="RefSeq" id="WP_153524723.1">
    <property type="nucleotide sequence ID" value="NZ_JBEPDZ010000017.1"/>
</dbReference>
<dbReference type="OrthoDB" id="4273469at2"/>
<proteinExistence type="predicted"/>
<protein>
    <submittedName>
        <fullName evidence="1">Uncharacterized protein</fullName>
    </submittedName>
</protein>
<name>A0A646KLH6_STRJU</name>
<gene>
    <name evidence="1" type="ORF">FF041_24120</name>
</gene>
<evidence type="ECO:0000313" key="1">
    <source>
        <dbReference type="EMBL" id="MQT03162.1"/>
    </source>
</evidence>